<accession>A4JVS1</accession>
<feature type="coiled-coil region" evidence="1">
    <location>
        <begin position="91"/>
        <end position="164"/>
    </location>
</feature>
<dbReference type="KEGG" id="bvi:Bcep1808_7499"/>
<dbReference type="EMBL" id="CP000619">
    <property type="protein sequence ID" value="ABO60374.1"/>
    <property type="molecule type" value="Genomic_DNA"/>
</dbReference>
<reference evidence="3 4" key="1">
    <citation type="submission" date="2007-03" db="EMBL/GenBank/DDBJ databases">
        <title>Complete sequence of plasmid pBVIE03 of Burkholderia vietnamiensis G4.</title>
        <authorList>
            <consortium name="US DOE Joint Genome Institute"/>
            <person name="Copeland A."/>
            <person name="Lucas S."/>
            <person name="Lapidus A."/>
            <person name="Barry K."/>
            <person name="Detter J.C."/>
            <person name="Glavina del Rio T."/>
            <person name="Hammon N."/>
            <person name="Israni S."/>
            <person name="Dalin E."/>
            <person name="Tice H."/>
            <person name="Pitluck S."/>
            <person name="Chain P."/>
            <person name="Malfatti S."/>
            <person name="Shin M."/>
            <person name="Vergez L."/>
            <person name="Schmutz J."/>
            <person name="Larimer F."/>
            <person name="Land M."/>
            <person name="Hauser L."/>
            <person name="Kyrpides N."/>
            <person name="Tiedje J."/>
            <person name="Richardson P."/>
        </authorList>
    </citation>
    <scope>NUCLEOTIDE SEQUENCE [LARGE SCALE GENOMIC DNA]</scope>
    <source>
        <strain evidence="4">G4 / LMG 22486</strain>
        <plasmid evidence="3 4">pBVIE03</plasmid>
    </source>
</reference>
<dbReference type="AlphaFoldDB" id="A4JVS1"/>
<evidence type="ECO:0000313" key="3">
    <source>
        <dbReference type="EMBL" id="ABO60374.1"/>
    </source>
</evidence>
<name>A4JVS1_BURVG</name>
<evidence type="ECO:0000256" key="1">
    <source>
        <dbReference type="SAM" id="Coils"/>
    </source>
</evidence>
<geneLocation type="plasmid" evidence="3 4">
    <name>pBVIE03</name>
</geneLocation>
<feature type="region of interest" description="Disordered" evidence="2">
    <location>
        <begin position="327"/>
        <end position="346"/>
    </location>
</feature>
<proteinExistence type="predicted"/>
<gene>
    <name evidence="3" type="ordered locus">Bcep1808_7499</name>
</gene>
<protein>
    <submittedName>
        <fullName evidence="3">Uncharacterized protein</fullName>
    </submittedName>
</protein>
<feature type="coiled-coil region" evidence="1">
    <location>
        <begin position="260"/>
        <end position="301"/>
    </location>
</feature>
<dbReference type="HOGENOM" id="CLU_764363_0_0_4"/>
<keyword evidence="3" id="KW-0614">Plasmid</keyword>
<sequence>MKRKEETAILAEEAFWTILANGKPPTVDLINARLLELGHGKRDRNVVNGVAKECWDKVAGRVKDSFALPGIPAETVGLFVKLREDLLAVARAELNAERAEVESTARAAIEAAQQEAIAARLERDEALAARRETAAAFEAVAAERDGLRNELLAARQSNEAERERSIRAEKALEVLSARMEAESLRFVAEREAAEVDRKRQLLEIDGLRVELRATKEAEKDAQAKLSDTVARERELTARAAELVEQLGAANGAERVLKAHVGDMSRDVERLRAELASAVERAVRATDQIERLEGDARALRAALEGRAAITEEQLNAALIQAWLNGATSAPKTSRGDDPTASLTPRATRYATSAMQMLGKTTNK</sequence>
<evidence type="ECO:0000256" key="2">
    <source>
        <dbReference type="SAM" id="MobiDB-lite"/>
    </source>
</evidence>
<evidence type="ECO:0000313" key="4">
    <source>
        <dbReference type="Proteomes" id="UP000002287"/>
    </source>
</evidence>
<keyword evidence="1" id="KW-0175">Coiled coil</keyword>
<dbReference type="Proteomes" id="UP000002287">
    <property type="component" value="Plasmid pBVIE03"/>
</dbReference>
<organism evidence="3 4">
    <name type="scientific">Burkholderia vietnamiensis (strain G4 / LMG 22486)</name>
    <name type="common">Burkholderia cepacia (strain R1808)</name>
    <dbReference type="NCBI Taxonomy" id="269482"/>
    <lineage>
        <taxon>Bacteria</taxon>
        <taxon>Pseudomonadati</taxon>
        <taxon>Pseudomonadota</taxon>
        <taxon>Betaproteobacteria</taxon>
        <taxon>Burkholderiales</taxon>
        <taxon>Burkholderiaceae</taxon>
        <taxon>Burkholderia</taxon>
        <taxon>Burkholderia cepacia complex</taxon>
    </lineage>
</organism>